<dbReference type="InterPro" id="IPR000182">
    <property type="entry name" value="GNAT_dom"/>
</dbReference>
<accession>A0ABN2UEF4</accession>
<evidence type="ECO:0000313" key="2">
    <source>
        <dbReference type="EMBL" id="GAA2035260.1"/>
    </source>
</evidence>
<dbReference type="SUPFAM" id="SSF55729">
    <property type="entry name" value="Acyl-CoA N-acyltransferases (Nat)"/>
    <property type="match status" value="1"/>
</dbReference>
<dbReference type="RefSeq" id="WP_344667141.1">
    <property type="nucleotide sequence ID" value="NZ_BAAAQN010000022.1"/>
</dbReference>
<protein>
    <recommendedName>
        <fullName evidence="1">N-acetyltransferase domain-containing protein</fullName>
    </recommendedName>
</protein>
<evidence type="ECO:0000259" key="1">
    <source>
        <dbReference type="PROSITE" id="PS51186"/>
    </source>
</evidence>
<dbReference type="Proteomes" id="UP001500751">
    <property type="component" value="Unassembled WGS sequence"/>
</dbReference>
<dbReference type="EMBL" id="BAAAQN010000022">
    <property type="protein sequence ID" value="GAA2035260.1"/>
    <property type="molecule type" value="Genomic_DNA"/>
</dbReference>
<feature type="domain" description="N-acetyltransferase" evidence="1">
    <location>
        <begin position="11"/>
        <end position="171"/>
    </location>
</feature>
<reference evidence="2 3" key="1">
    <citation type="journal article" date="2019" name="Int. J. Syst. Evol. Microbiol.">
        <title>The Global Catalogue of Microorganisms (GCM) 10K type strain sequencing project: providing services to taxonomists for standard genome sequencing and annotation.</title>
        <authorList>
            <consortium name="The Broad Institute Genomics Platform"/>
            <consortium name="The Broad Institute Genome Sequencing Center for Infectious Disease"/>
            <person name="Wu L."/>
            <person name="Ma J."/>
        </authorList>
    </citation>
    <scope>NUCLEOTIDE SEQUENCE [LARGE SCALE GENOMIC DNA]</scope>
    <source>
        <strain evidence="2 3">JCM 16014</strain>
    </source>
</reference>
<organism evidence="2 3">
    <name type="scientific">Catenulispora yoronensis</name>
    <dbReference type="NCBI Taxonomy" id="450799"/>
    <lineage>
        <taxon>Bacteria</taxon>
        <taxon>Bacillati</taxon>
        <taxon>Actinomycetota</taxon>
        <taxon>Actinomycetes</taxon>
        <taxon>Catenulisporales</taxon>
        <taxon>Catenulisporaceae</taxon>
        <taxon>Catenulispora</taxon>
    </lineage>
</organism>
<name>A0ABN2UEF4_9ACTN</name>
<dbReference type="PROSITE" id="PS51186">
    <property type="entry name" value="GNAT"/>
    <property type="match status" value="1"/>
</dbReference>
<dbReference type="InterPro" id="IPR051531">
    <property type="entry name" value="N-acetyltransferase"/>
</dbReference>
<evidence type="ECO:0000313" key="3">
    <source>
        <dbReference type="Proteomes" id="UP001500751"/>
    </source>
</evidence>
<dbReference type="InterPro" id="IPR016181">
    <property type="entry name" value="Acyl_CoA_acyltransferase"/>
</dbReference>
<proteinExistence type="predicted"/>
<sequence length="182" mass="20175">MNPITLEGPRLTFRELREDDVDALFEIYGSEVATEHLSFDPRPLDSVASVIASGIADTQVDPRTVYALAVTLKEDPGLIGYARLALEAHRAGQIGFALNPSVWGQGYGTETVRLLLQLGFDQLGLHRIWGARSPKNAASARAMSGNGMVEEARIRDHVFTHGAWRDSITHVILEDEWRQPER</sequence>
<keyword evidence="3" id="KW-1185">Reference proteome</keyword>
<comment type="caution">
    <text evidence="2">The sequence shown here is derived from an EMBL/GenBank/DDBJ whole genome shotgun (WGS) entry which is preliminary data.</text>
</comment>
<dbReference type="Gene3D" id="3.40.630.30">
    <property type="match status" value="1"/>
</dbReference>
<gene>
    <name evidence="2" type="ORF">GCM10009839_39910</name>
</gene>
<dbReference type="PANTHER" id="PTHR43792">
    <property type="entry name" value="GNAT FAMILY, PUTATIVE (AFU_ORTHOLOGUE AFUA_3G00765)-RELATED-RELATED"/>
    <property type="match status" value="1"/>
</dbReference>
<dbReference type="Pfam" id="PF13302">
    <property type="entry name" value="Acetyltransf_3"/>
    <property type="match status" value="1"/>
</dbReference>